<organism evidence="2 3">
    <name type="scientific">Lates japonicus</name>
    <name type="common">Japanese lates</name>
    <dbReference type="NCBI Taxonomy" id="270547"/>
    <lineage>
        <taxon>Eukaryota</taxon>
        <taxon>Metazoa</taxon>
        <taxon>Chordata</taxon>
        <taxon>Craniata</taxon>
        <taxon>Vertebrata</taxon>
        <taxon>Euteleostomi</taxon>
        <taxon>Actinopterygii</taxon>
        <taxon>Neopterygii</taxon>
        <taxon>Teleostei</taxon>
        <taxon>Neoteleostei</taxon>
        <taxon>Acanthomorphata</taxon>
        <taxon>Carangaria</taxon>
        <taxon>Carangaria incertae sedis</taxon>
        <taxon>Centropomidae</taxon>
        <taxon>Lates</taxon>
    </lineage>
</organism>
<gene>
    <name evidence="2" type="ORF">AKAME5_000686500</name>
</gene>
<evidence type="ECO:0000313" key="2">
    <source>
        <dbReference type="EMBL" id="GLD54210.1"/>
    </source>
</evidence>
<comment type="caution">
    <text evidence="2">The sequence shown here is derived from an EMBL/GenBank/DDBJ whole genome shotgun (WGS) entry which is preliminary data.</text>
</comment>
<keyword evidence="2" id="KW-0034">Amyloid</keyword>
<name>A0AAD3R414_LATJO</name>
<accession>A0AAD3R414</accession>
<dbReference type="SUPFAM" id="SSF54098">
    <property type="entry name" value="Prion-like"/>
    <property type="match status" value="1"/>
</dbReference>
<feature type="transmembrane region" description="Helical" evidence="1">
    <location>
        <begin position="66"/>
        <end position="83"/>
    </location>
</feature>
<reference evidence="2" key="1">
    <citation type="submission" date="2022-08" db="EMBL/GenBank/DDBJ databases">
        <title>Genome sequencing of akame (Lates japonicus).</title>
        <authorList>
            <person name="Hashiguchi Y."/>
            <person name="Takahashi H."/>
        </authorList>
    </citation>
    <scope>NUCLEOTIDE SEQUENCE</scope>
    <source>
        <strain evidence="2">Kochi</strain>
    </source>
</reference>
<dbReference type="AlphaFoldDB" id="A0AAD3R414"/>
<evidence type="ECO:0000256" key="1">
    <source>
        <dbReference type="SAM" id="Phobius"/>
    </source>
</evidence>
<proteinExistence type="predicted"/>
<dbReference type="InterPro" id="IPR036924">
    <property type="entry name" value="Prion/Doppel_b-ribbon_dom_sf"/>
</dbReference>
<keyword evidence="1" id="KW-0472">Membrane</keyword>
<keyword evidence="1" id="KW-1133">Transmembrane helix</keyword>
<keyword evidence="3" id="KW-1185">Reference proteome</keyword>
<protein>
    <submittedName>
        <fullName evidence="2">Prion protein b isoform X1</fullName>
    </submittedName>
</protein>
<sequence>MPPASQAVTKADDDDDTVSIVEIGYPALIEQVKVRRCLELYMVYSDRYLKKQREPSTNNGVWGLEMGVRGFLAVVISTVLMLLNSNMPILLH</sequence>
<keyword evidence="1" id="KW-0812">Transmembrane</keyword>
<dbReference type="EMBL" id="BRZM01000019">
    <property type="protein sequence ID" value="GLD54210.1"/>
    <property type="molecule type" value="Genomic_DNA"/>
</dbReference>
<dbReference type="GO" id="GO:0016020">
    <property type="term" value="C:membrane"/>
    <property type="evidence" value="ECO:0007669"/>
    <property type="project" value="InterPro"/>
</dbReference>
<dbReference type="Proteomes" id="UP001279410">
    <property type="component" value="Unassembled WGS sequence"/>
</dbReference>
<evidence type="ECO:0000313" key="3">
    <source>
        <dbReference type="Proteomes" id="UP001279410"/>
    </source>
</evidence>
<dbReference type="GO" id="GO:0051260">
    <property type="term" value="P:protein homooligomerization"/>
    <property type="evidence" value="ECO:0007669"/>
    <property type="project" value="InterPro"/>
</dbReference>
<keyword evidence="2" id="KW-0640">Prion</keyword>